<evidence type="ECO:0000256" key="5">
    <source>
        <dbReference type="SAM" id="MobiDB-lite"/>
    </source>
</evidence>
<gene>
    <name evidence="9" type="ORF">I3842_01G249100</name>
</gene>
<dbReference type="PROSITE" id="PS51485">
    <property type="entry name" value="PHYTOCYANIN"/>
    <property type="match status" value="2"/>
</dbReference>
<feature type="compositionally biased region" description="Low complexity" evidence="5">
    <location>
        <begin position="268"/>
        <end position="285"/>
    </location>
</feature>
<dbReference type="Proteomes" id="UP000811246">
    <property type="component" value="Chromosome 1"/>
</dbReference>
<evidence type="ECO:0000256" key="4">
    <source>
        <dbReference type="ARBA" id="ARBA00023180"/>
    </source>
</evidence>
<keyword evidence="3" id="KW-1015">Disulfide bond</keyword>
<comment type="caution">
    <text evidence="9">The sequence shown here is derived from an EMBL/GenBank/DDBJ whole genome shotgun (WGS) entry which is preliminary data.</text>
</comment>
<dbReference type="EMBL" id="CM031825">
    <property type="protein sequence ID" value="KAG6733956.1"/>
    <property type="molecule type" value="Genomic_DNA"/>
</dbReference>
<evidence type="ECO:0000256" key="7">
    <source>
        <dbReference type="SAM" id="SignalP"/>
    </source>
</evidence>
<keyword evidence="7" id="KW-0732">Signal</keyword>
<keyword evidence="6" id="KW-0472">Membrane</keyword>
<evidence type="ECO:0000259" key="8">
    <source>
        <dbReference type="PROSITE" id="PS51485"/>
    </source>
</evidence>
<name>A0A922K6E4_CARIL</name>
<evidence type="ECO:0000256" key="6">
    <source>
        <dbReference type="SAM" id="Phobius"/>
    </source>
</evidence>
<evidence type="ECO:0000313" key="9">
    <source>
        <dbReference type="EMBL" id="KAG6733956.1"/>
    </source>
</evidence>
<proteinExistence type="predicted"/>
<feature type="region of interest" description="Disordered" evidence="5">
    <location>
        <begin position="268"/>
        <end position="323"/>
    </location>
</feature>
<evidence type="ECO:0000256" key="1">
    <source>
        <dbReference type="ARBA" id="ARBA00022723"/>
    </source>
</evidence>
<dbReference type="GO" id="GO:0005886">
    <property type="term" value="C:plasma membrane"/>
    <property type="evidence" value="ECO:0007669"/>
    <property type="project" value="TreeGrafter"/>
</dbReference>
<evidence type="ECO:0000313" key="10">
    <source>
        <dbReference type="Proteomes" id="UP000811246"/>
    </source>
</evidence>
<protein>
    <recommendedName>
        <fullName evidence="8">Phytocyanin domain-containing protein</fullName>
    </recommendedName>
</protein>
<dbReference type="FunFam" id="2.60.40.420:FF:000034">
    <property type="entry name" value="Cupredoxin superfamily protein"/>
    <property type="match status" value="2"/>
</dbReference>
<feature type="domain" description="Phytocyanin" evidence="8">
    <location>
        <begin position="168"/>
        <end position="272"/>
    </location>
</feature>
<dbReference type="InterPro" id="IPR039391">
    <property type="entry name" value="Phytocyanin-like"/>
</dbReference>
<dbReference type="Pfam" id="PF02298">
    <property type="entry name" value="Cu_bind_like"/>
    <property type="match status" value="2"/>
</dbReference>
<dbReference type="InterPro" id="IPR028871">
    <property type="entry name" value="BlueCu_1_BS"/>
</dbReference>
<accession>A0A922K6E4</accession>
<dbReference type="PROSITE" id="PS00196">
    <property type="entry name" value="COPPER_BLUE"/>
    <property type="match status" value="1"/>
</dbReference>
<feature type="signal peptide" evidence="7">
    <location>
        <begin position="1"/>
        <end position="18"/>
    </location>
</feature>
<reference evidence="9" key="1">
    <citation type="submission" date="2021-01" db="EMBL/GenBank/DDBJ databases">
        <authorList>
            <person name="Lovell J.T."/>
            <person name="Bentley N."/>
            <person name="Bhattarai G."/>
            <person name="Jenkins J.W."/>
            <person name="Sreedasyam A."/>
            <person name="Alarcon Y."/>
            <person name="Bock C."/>
            <person name="Boston L."/>
            <person name="Carlson J."/>
            <person name="Cervantes K."/>
            <person name="Clermont K."/>
            <person name="Krom N."/>
            <person name="Kubenka K."/>
            <person name="Mamidi S."/>
            <person name="Mattison C."/>
            <person name="Monteros M."/>
            <person name="Pisani C."/>
            <person name="Plott C."/>
            <person name="Rajasekar S."/>
            <person name="Rhein H.S."/>
            <person name="Rohla C."/>
            <person name="Song M."/>
            <person name="Hilaire R.S."/>
            <person name="Shu S."/>
            <person name="Wells L."/>
            <person name="Wang X."/>
            <person name="Webber J."/>
            <person name="Heerema R.J."/>
            <person name="Klein P."/>
            <person name="Conner P."/>
            <person name="Grauke L."/>
            <person name="Grimwood J."/>
            <person name="Schmutz J."/>
            <person name="Randall J.J."/>
        </authorList>
    </citation>
    <scope>NUCLEOTIDE SEQUENCE</scope>
    <source>
        <tissue evidence="9">Leaf</tissue>
    </source>
</reference>
<dbReference type="PANTHER" id="PTHR33021">
    <property type="entry name" value="BLUE COPPER PROTEIN"/>
    <property type="match status" value="1"/>
</dbReference>
<feature type="chain" id="PRO_5037919508" description="Phytocyanin domain-containing protein" evidence="7">
    <location>
        <begin position="19"/>
        <end position="355"/>
    </location>
</feature>
<keyword evidence="2" id="KW-0186">Copper</keyword>
<evidence type="ECO:0000256" key="2">
    <source>
        <dbReference type="ARBA" id="ARBA00023008"/>
    </source>
</evidence>
<feature type="domain" description="Phytocyanin" evidence="8">
    <location>
        <begin position="20"/>
        <end position="124"/>
    </location>
</feature>
<dbReference type="AlphaFoldDB" id="A0A922K6E4"/>
<feature type="region of interest" description="Disordered" evidence="5">
    <location>
        <begin position="123"/>
        <end position="150"/>
    </location>
</feature>
<keyword evidence="6" id="KW-0812">Transmembrane</keyword>
<keyword evidence="1" id="KW-0479">Metal-binding</keyword>
<evidence type="ECO:0000256" key="3">
    <source>
        <dbReference type="ARBA" id="ARBA00023157"/>
    </source>
</evidence>
<feature type="transmembrane region" description="Helical" evidence="6">
    <location>
        <begin position="337"/>
        <end position="354"/>
    </location>
</feature>
<dbReference type="GO" id="GO:0046872">
    <property type="term" value="F:metal ion binding"/>
    <property type="evidence" value="ECO:0007669"/>
    <property type="project" value="UniProtKB-KW"/>
</dbReference>
<keyword evidence="6" id="KW-1133">Transmembrane helix</keyword>
<feature type="compositionally biased region" description="Pro residues" evidence="5">
    <location>
        <begin position="286"/>
        <end position="295"/>
    </location>
</feature>
<sequence>MVILFGVIAAVFLQCAKAQTVHVVGDSIGWTVPTGGASSYQTWAASKQFVVGDILLFNFVTNAHDVLQVPKESYDSCSSSNPIGDIITTGPINVTLSAASTHYYICTVGRHCLSGQKISVTVSSSPSVVPPTSTSTPPSTLTNPATPSPTSGTSVIATVFLQFTEAQTVHVVGDSIGWTVPTGGASTYQTWAASKQFAVGDILSFNFVTNAHDVLQVPKESYDSCSSSNHIGDTITIGPVNITLSTAGAHYYICTLGRHCHSGQKLSITVSSSPSDIPPTSTSTPPSTPTNPATPSPTSGTPADCTPTPASSPALTPSNPPAQRTAQMLRADSSSSGVFASFFITLFPIVMGFLL</sequence>
<dbReference type="InterPro" id="IPR003245">
    <property type="entry name" value="Phytocyanin_dom"/>
</dbReference>
<feature type="compositionally biased region" description="Low complexity" evidence="5">
    <location>
        <begin position="296"/>
        <end position="317"/>
    </location>
</feature>
<dbReference type="GO" id="GO:0009055">
    <property type="term" value="F:electron transfer activity"/>
    <property type="evidence" value="ECO:0007669"/>
    <property type="project" value="InterPro"/>
</dbReference>
<keyword evidence="4" id="KW-0325">Glycoprotein</keyword>
<organism evidence="9 10">
    <name type="scientific">Carya illinoinensis</name>
    <name type="common">Pecan</name>
    <dbReference type="NCBI Taxonomy" id="32201"/>
    <lineage>
        <taxon>Eukaryota</taxon>
        <taxon>Viridiplantae</taxon>
        <taxon>Streptophyta</taxon>
        <taxon>Embryophyta</taxon>
        <taxon>Tracheophyta</taxon>
        <taxon>Spermatophyta</taxon>
        <taxon>Magnoliopsida</taxon>
        <taxon>eudicotyledons</taxon>
        <taxon>Gunneridae</taxon>
        <taxon>Pentapetalae</taxon>
        <taxon>rosids</taxon>
        <taxon>fabids</taxon>
        <taxon>Fagales</taxon>
        <taxon>Juglandaceae</taxon>
        <taxon>Carya</taxon>
    </lineage>
</organism>
<dbReference type="PANTHER" id="PTHR33021:SF189">
    <property type="entry name" value="CUCUMBER PEELING CUPREDOXIN-LIKE"/>
    <property type="match status" value="1"/>
</dbReference>